<feature type="region of interest" description="Disordered" evidence="1">
    <location>
        <begin position="135"/>
        <end position="166"/>
    </location>
</feature>
<evidence type="ECO:0000313" key="3">
    <source>
        <dbReference type="EMBL" id="XDP98403.1"/>
    </source>
</evidence>
<sequence length="231" mass="25474">MSRQTLWGAFATLVVLAASACSSEYRATSPKEVRALAGSPEAVTAREEAERNLRNIVEAYAEHTQLALGLVVVHDECIGGRARRWFDPDGAERYKIRCSMRVTAYYGAAPERVTSVLDGILAAGDRTGSGIAFTHDVDGPRVDQYRGGRDQEPEVPELSAPGQTLSWDPVRDDRPHLLVEEPQECPVGDPLPFRCVRDPESGTVAAVRKRYGMVFRLALTAPDYYRVRKKG</sequence>
<protein>
    <recommendedName>
        <fullName evidence="4">Lipoprotein</fullName>
    </recommendedName>
</protein>
<name>A0AB39LXY3_9ACTN</name>
<evidence type="ECO:0000256" key="2">
    <source>
        <dbReference type="SAM" id="SignalP"/>
    </source>
</evidence>
<dbReference type="RefSeq" id="WP_369153476.1">
    <property type="nucleotide sequence ID" value="NZ_CP163430.1"/>
</dbReference>
<accession>A0AB39LXY3</accession>
<feature type="signal peptide" evidence="2">
    <location>
        <begin position="1"/>
        <end position="20"/>
    </location>
</feature>
<reference evidence="3" key="1">
    <citation type="submission" date="2024-07" db="EMBL/GenBank/DDBJ databases">
        <authorList>
            <person name="Yu S.T."/>
        </authorList>
    </citation>
    <scope>NUCLEOTIDE SEQUENCE</scope>
    <source>
        <strain evidence="3">R02</strain>
        <plasmid evidence="3">unnamed1</plasmid>
    </source>
</reference>
<geneLocation type="plasmid" evidence="3">
    <name>unnamed1</name>
</geneLocation>
<dbReference type="AlphaFoldDB" id="A0AB39LXY3"/>
<proteinExistence type="predicted"/>
<feature type="chain" id="PRO_5044210722" description="Lipoprotein" evidence="2">
    <location>
        <begin position="21"/>
        <end position="231"/>
    </location>
</feature>
<evidence type="ECO:0008006" key="4">
    <source>
        <dbReference type="Google" id="ProtNLM"/>
    </source>
</evidence>
<gene>
    <name evidence="3" type="ORF">AB5J57_33370</name>
</gene>
<keyword evidence="3" id="KW-0614">Plasmid</keyword>
<evidence type="ECO:0000256" key="1">
    <source>
        <dbReference type="SAM" id="MobiDB-lite"/>
    </source>
</evidence>
<dbReference type="EMBL" id="CP163430">
    <property type="protein sequence ID" value="XDP98403.1"/>
    <property type="molecule type" value="Genomic_DNA"/>
</dbReference>
<feature type="compositionally biased region" description="Basic and acidic residues" evidence="1">
    <location>
        <begin position="135"/>
        <end position="152"/>
    </location>
</feature>
<keyword evidence="2" id="KW-0732">Signal</keyword>
<dbReference type="PROSITE" id="PS51257">
    <property type="entry name" value="PROKAR_LIPOPROTEIN"/>
    <property type="match status" value="1"/>
</dbReference>
<organism evidence="3">
    <name type="scientific">Streptomyces sp. R02</name>
    <dbReference type="NCBI Taxonomy" id="3238623"/>
    <lineage>
        <taxon>Bacteria</taxon>
        <taxon>Bacillati</taxon>
        <taxon>Actinomycetota</taxon>
        <taxon>Actinomycetes</taxon>
        <taxon>Kitasatosporales</taxon>
        <taxon>Streptomycetaceae</taxon>
        <taxon>Streptomyces</taxon>
    </lineage>
</organism>